<reference evidence="2 3" key="1">
    <citation type="submission" date="2022-10" db="EMBL/GenBank/DDBJ databases">
        <title>Comparative genomics and taxonomic characterization of three novel marine species of genus Reichenbachiella exhibiting antioxidant and polysaccharide degradation activities.</title>
        <authorList>
            <person name="Muhammad N."/>
            <person name="Lee Y.-J."/>
            <person name="Ko J."/>
            <person name="Kim S.-G."/>
        </authorList>
    </citation>
    <scope>NUCLEOTIDE SEQUENCE [LARGE SCALE GENOMIC DNA]</scope>
    <source>
        <strain evidence="2 3">ABR2-5</strain>
    </source>
</reference>
<evidence type="ECO:0000313" key="2">
    <source>
        <dbReference type="EMBL" id="MCV9385888.1"/>
    </source>
</evidence>
<sequence length="61" mass="7320">MNKLKLLMVVYWGMFACALWAFYVSLRSETQQLEYSLIAFGVWILAFGLNWYIKRLKNHDK</sequence>
<keyword evidence="1" id="KW-1133">Transmembrane helix</keyword>
<evidence type="ECO:0000313" key="3">
    <source>
        <dbReference type="Proteomes" id="UP001300692"/>
    </source>
</evidence>
<feature type="transmembrane region" description="Helical" evidence="1">
    <location>
        <begin position="35"/>
        <end position="53"/>
    </location>
</feature>
<organism evidence="2 3">
    <name type="scientific">Reichenbachiella ulvae</name>
    <dbReference type="NCBI Taxonomy" id="2980104"/>
    <lineage>
        <taxon>Bacteria</taxon>
        <taxon>Pseudomonadati</taxon>
        <taxon>Bacteroidota</taxon>
        <taxon>Cytophagia</taxon>
        <taxon>Cytophagales</taxon>
        <taxon>Reichenbachiellaceae</taxon>
        <taxon>Reichenbachiella</taxon>
    </lineage>
</organism>
<feature type="transmembrane region" description="Helical" evidence="1">
    <location>
        <begin position="7"/>
        <end position="23"/>
    </location>
</feature>
<dbReference type="EMBL" id="JAOYOD010000001">
    <property type="protein sequence ID" value="MCV9385888.1"/>
    <property type="molecule type" value="Genomic_DNA"/>
</dbReference>
<accession>A0ABT3CRI5</accession>
<evidence type="ECO:0008006" key="4">
    <source>
        <dbReference type="Google" id="ProtNLM"/>
    </source>
</evidence>
<proteinExistence type="predicted"/>
<dbReference type="Proteomes" id="UP001300692">
    <property type="component" value="Unassembled WGS sequence"/>
</dbReference>
<keyword evidence="3" id="KW-1185">Reference proteome</keyword>
<keyword evidence="1" id="KW-0472">Membrane</keyword>
<dbReference type="PROSITE" id="PS51257">
    <property type="entry name" value="PROKAR_LIPOPROTEIN"/>
    <property type="match status" value="1"/>
</dbReference>
<evidence type="ECO:0000256" key="1">
    <source>
        <dbReference type="SAM" id="Phobius"/>
    </source>
</evidence>
<dbReference type="RefSeq" id="WP_264136671.1">
    <property type="nucleotide sequence ID" value="NZ_JAOYOD010000001.1"/>
</dbReference>
<name>A0ABT3CRI5_9BACT</name>
<gene>
    <name evidence="2" type="ORF">N7U62_04400</name>
</gene>
<keyword evidence="1" id="KW-0812">Transmembrane</keyword>
<protein>
    <recommendedName>
        <fullName evidence="4">PEP-CTERM protein-sorting domain-containing protein</fullName>
    </recommendedName>
</protein>
<comment type="caution">
    <text evidence="2">The sequence shown here is derived from an EMBL/GenBank/DDBJ whole genome shotgun (WGS) entry which is preliminary data.</text>
</comment>